<gene>
    <name evidence="2" type="ORF">K443DRAFT_1087</name>
</gene>
<dbReference type="HOGENOM" id="CLU_055165_0_0_1"/>
<name>A0A0C9XV34_9AGAR</name>
<accession>A0A0C9XV34</accession>
<feature type="domain" description="HNH nuclease" evidence="1">
    <location>
        <begin position="112"/>
        <end position="189"/>
    </location>
</feature>
<evidence type="ECO:0000259" key="1">
    <source>
        <dbReference type="Pfam" id="PF13391"/>
    </source>
</evidence>
<dbReference type="STRING" id="1095629.A0A0C9XV34"/>
<reference evidence="3" key="2">
    <citation type="submission" date="2015-01" db="EMBL/GenBank/DDBJ databases">
        <title>Evolutionary Origins and Diversification of the Mycorrhizal Mutualists.</title>
        <authorList>
            <consortium name="DOE Joint Genome Institute"/>
            <consortium name="Mycorrhizal Genomics Consortium"/>
            <person name="Kohler A."/>
            <person name="Kuo A."/>
            <person name="Nagy L.G."/>
            <person name="Floudas D."/>
            <person name="Copeland A."/>
            <person name="Barry K.W."/>
            <person name="Cichocki N."/>
            <person name="Veneault-Fourrey C."/>
            <person name="LaButti K."/>
            <person name="Lindquist E.A."/>
            <person name="Lipzen A."/>
            <person name="Lundell T."/>
            <person name="Morin E."/>
            <person name="Murat C."/>
            <person name="Riley R."/>
            <person name="Ohm R."/>
            <person name="Sun H."/>
            <person name="Tunlid A."/>
            <person name="Henrissat B."/>
            <person name="Grigoriev I.V."/>
            <person name="Hibbett D.S."/>
            <person name="Martin F."/>
        </authorList>
    </citation>
    <scope>NUCLEOTIDE SEQUENCE [LARGE SCALE GENOMIC DNA]</scope>
    <source>
        <strain evidence="3">LaAM-08-1</strain>
    </source>
</reference>
<protein>
    <recommendedName>
        <fullName evidence="1">HNH nuclease domain-containing protein</fullName>
    </recommendedName>
</protein>
<dbReference type="EMBL" id="KN838540">
    <property type="protein sequence ID" value="KIK08891.1"/>
    <property type="molecule type" value="Genomic_DNA"/>
</dbReference>
<reference evidence="2 3" key="1">
    <citation type="submission" date="2014-04" db="EMBL/GenBank/DDBJ databases">
        <authorList>
            <consortium name="DOE Joint Genome Institute"/>
            <person name="Kuo A."/>
            <person name="Kohler A."/>
            <person name="Nagy L.G."/>
            <person name="Floudas D."/>
            <person name="Copeland A."/>
            <person name="Barry K.W."/>
            <person name="Cichocki N."/>
            <person name="Veneault-Fourrey C."/>
            <person name="LaButti K."/>
            <person name="Lindquist E.A."/>
            <person name="Lipzen A."/>
            <person name="Lundell T."/>
            <person name="Morin E."/>
            <person name="Murat C."/>
            <person name="Sun H."/>
            <person name="Tunlid A."/>
            <person name="Henrissat B."/>
            <person name="Grigoriev I.V."/>
            <person name="Hibbett D.S."/>
            <person name="Martin F."/>
            <person name="Nordberg H.P."/>
            <person name="Cantor M.N."/>
            <person name="Hua S.X."/>
        </authorList>
    </citation>
    <scope>NUCLEOTIDE SEQUENCE [LARGE SCALE GENOMIC DNA]</scope>
    <source>
        <strain evidence="2 3">LaAM-08-1</strain>
    </source>
</reference>
<dbReference type="OrthoDB" id="2142759at2759"/>
<dbReference type="AlphaFoldDB" id="A0A0C9XV34"/>
<evidence type="ECO:0000313" key="3">
    <source>
        <dbReference type="Proteomes" id="UP000054477"/>
    </source>
</evidence>
<dbReference type="InterPro" id="IPR003615">
    <property type="entry name" value="HNH_nuc"/>
</dbReference>
<sequence>MPPYSRNVQVYDPKTQPPVVVGGRWFSTVLVAQSSWVLFHADAQNQPLGNALDREDPNLLPVGIYVVMSPEKQPLDISLTSERHQPRTLSLDISGTPHDVFRNRVRERDGRCCVTGELVEDERYHPFRASHIFTVAHRDVWNLLQLSQHIRDNAPELDQGPASINSVQNGLLLRSDIHSRFDHYDFAINPDNGYRIVDFTEGGRLDGHMLWINQNVEPRYRPSDALLREHFKQCVLANVKGADQQKEDWMDLEDDHDLGNLSDWGQRIGGDEGPSRLELELASRLYSNES</sequence>
<proteinExistence type="predicted"/>
<dbReference type="Pfam" id="PF13391">
    <property type="entry name" value="HNH_2"/>
    <property type="match status" value="1"/>
</dbReference>
<keyword evidence="3" id="KW-1185">Reference proteome</keyword>
<evidence type="ECO:0000313" key="2">
    <source>
        <dbReference type="EMBL" id="KIK08891.1"/>
    </source>
</evidence>
<organism evidence="2 3">
    <name type="scientific">Laccaria amethystina LaAM-08-1</name>
    <dbReference type="NCBI Taxonomy" id="1095629"/>
    <lineage>
        <taxon>Eukaryota</taxon>
        <taxon>Fungi</taxon>
        <taxon>Dikarya</taxon>
        <taxon>Basidiomycota</taxon>
        <taxon>Agaricomycotina</taxon>
        <taxon>Agaricomycetes</taxon>
        <taxon>Agaricomycetidae</taxon>
        <taxon>Agaricales</taxon>
        <taxon>Agaricineae</taxon>
        <taxon>Hydnangiaceae</taxon>
        <taxon>Laccaria</taxon>
    </lineage>
</organism>
<dbReference type="Proteomes" id="UP000054477">
    <property type="component" value="Unassembled WGS sequence"/>
</dbReference>